<protein>
    <recommendedName>
        <fullName evidence="2">Aminopeptidase</fullName>
    </recommendedName>
</protein>
<proteinExistence type="predicted"/>
<dbReference type="SUPFAM" id="SSF54001">
    <property type="entry name" value="Cysteine proteinases"/>
    <property type="match status" value="1"/>
</dbReference>
<dbReference type="InterPro" id="IPR004134">
    <property type="entry name" value="Peptidase_C1B"/>
</dbReference>
<sequence length="147" mass="16434">MKGYTVAWASDVSEGGFSRQGIAIVPDENAAENAGTDQAKWLGLPERERRSTIAGKVGSEVLKEKNITQEMRQLAYDNYQTTDDHGMHIYGIANDQNGNKYYLVKNSWGKTGPYDGVWYASEAFVRYKTLSIVIHKDALPKETAKKI</sequence>
<reference evidence="1" key="1">
    <citation type="submission" date="2019-08" db="EMBL/GenBank/DDBJ databases">
        <authorList>
            <person name="Kucharzyk K."/>
            <person name="Murdoch R.W."/>
            <person name="Higgins S."/>
            <person name="Loffler F."/>
        </authorList>
    </citation>
    <scope>NUCLEOTIDE SEQUENCE</scope>
</reference>
<dbReference type="GO" id="GO:0006508">
    <property type="term" value="P:proteolysis"/>
    <property type="evidence" value="ECO:0007669"/>
    <property type="project" value="InterPro"/>
</dbReference>
<accession>A0A645F5M1</accession>
<dbReference type="GO" id="GO:0070005">
    <property type="term" value="F:cysteine-type aminopeptidase activity"/>
    <property type="evidence" value="ECO:0007669"/>
    <property type="project" value="InterPro"/>
</dbReference>
<evidence type="ECO:0008006" key="2">
    <source>
        <dbReference type="Google" id="ProtNLM"/>
    </source>
</evidence>
<dbReference type="EMBL" id="VSSQ01055259">
    <property type="protein sequence ID" value="MPN09170.1"/>
    <property type="molecule type" value="Genomic_DNA"/>
</dbReference>
<evidence type="ECO:0000313" key="1">
    <source>
        <dbReference type="EMBL" id="MPN09170.1"/>
    </source>
</evidence>
<gene>
    <name evidence="1" type="ORF">SDC9_156458</name>
</gene>
<dbReference type="AlphaFoldDB" id="A0A645F5M1"/>
<comment type="caution">
    <text evidence="1">The sequence shown here is derived from an EMBL/GenBank/DDBJ whole genome shotgun (WGS) entry which is preliminary data.</text>
</comment>
<organism evidence="1">
    <name type="scientific">bioreactor metagenome</name>
    <dbReference type="NCBI Taxonomy" id="1076179"/>
    <lineage>
        <taxon>unclassified sequences</taxon>
        <taxon>metagenomes</taxon>
        <taxon>ecological metagenomes</taxon>
    </lineage>
</organism>
<name>A0A645F5M1_9ZZZZ</name>
<dbReference type="Gene3D" id="3.90.70.10">
    <property type="entry name" value="Cysteine proteinases"/>
    <property type="match status" value="1"/>
</dbReference>
<dbReference type="Pfam" id="PF03051">
    <property type="entry name" value="Peptidase_C1_2"/>
    <property type="match status" value="1"/>
</dbReference>
<dbReference type="InterPro" id="IPR038765">
    <property type="entry name" value="Papain-like_cys_pep_sf"/>
</dbReference>